<dbReference type="RefSeq" id="WP_369233173.1">
    <property type="nucleotide sequence ID" value="NZ_CP163435.1"/>
</dbReference>
<dbReference type="AlphaFoldDB" id="A0AB39P673"/>
<organism evidence="2">
    <name type="scientific">Streptomyces sp. R21</name>
    <dbReference type="NCBI Taxonomy" id="3238627"/>
    <lineage>
        <taxon>Bacteria</taxon>
        <taxon>Bacillati</taxon>
        <taxon>Actinomycetota</taxon>
        <taxon>Actinomycetes</taxon>
        <taxon>Kitasatosporales</taxon>
        <taxon>Streptomycetaceae</taxon>
        <taxon>Streptomyces</taxon>
    </lineage>
</organism>
<evidence type="ECO:0000259" key="1">
    <source>
        <dbReference type="Pfam" id="PF11716"/>
    </source>
</evidence>
<dbReference type="EMBL" id="CP163435">
    <property type="protein sequence ID" value="XDQ25874.1"/>
    <property type="molecule type" value="Genomic_DNA"/>
</dbReference>
<dbReference type="InterPro" id="IPR024344">
    <property type="entry name" value="MDMPI_metal-binding"/>
</dbReference>
<dbReference type="InterPro" id="IPR017517">
    <property type="entry name" value="Maleyloyr_isom"/>
</dbReference>
<dbReference type="SUPFAM" id="SSF109854">
    <property type="entry name" value="DinB/YfiT-like putative metalloenzymes"/>
    <property type="match status" value="1"/>
</dbReference>
<keyword evidence="2" id="KW-0413">Isomerase</keyword>
<evidence type="ECO:0000313" key="2">
    <source>
        <dbReference type="EMBL" id="XDQ25874.1"/>
    </source>
</evidence>
<proteinExistence type="predicted"/>
<feature type="domain" description="Mycothiol-dependent maleylpyruvate isomerase metal-binding" evidence="1">
    <location>
        <begin position="15"/>
        <end position="99"/>
    </location>
</feature>
<dbReference type="GO" id="GO:0016853">
    <property type="term" value="F:isomerase activity"/>
    <property type="evidence" value="ECO:0007669"/>
    <property type="project" value="UniProtKB-KW"/>
</dbReference>
<dbReference type="Pfam" id="PF11716">
    <property type="entry name" value="MDMPI_N"/>
    <property type="match status" value="1"/>
</dbReference>
<dbReference type="InterPro" id="IPR034660">
    <property type="entry name" value="DinB/YfiT-like"/>
</dbReference>
<name>A0AB39P673_9ACTN</name>
<reference evidence="2" key="1">
    <citation type="submission" date="2024-07" db="EMBL/GenBank/DDBJ databases">
        <authorList>
            <person name="Yu S.T."/>
        </authorList>
    </citation>
    <scope>NUCLEOTIDE SEQUENCE</scope>
    <source>
        <strain evidence="2">R21</strain>
    </source>
</reference>
<dbReference type="GO" id="GO:0046872">
    <property type="term" value="F:metal ion binding"/>
    <property type="evidence" value="ECO:0007669"/>
    <property type="project" value="InterPro"/>
</dbReference>
<gene>
    <name evidence="2" type="ORF">AB5J56_14770</name>
</gene>
<dbReference type="NCBIfam" id="TIGR03083">
    <property type="entry name" value="maleylpyruvate isomerase family mycothiol-dependent enzyme"/>
    <property type="match status" value="1"/>
</dbReference>
<dbReference type="Gene3D" id="1.20.120.450">
    <property type="entry name" value="dinb family like domain"/>
    <property type="match status" value="1"/>
</dbReference>
<sequence>MGVVLGTDERWQLVDRERASLADLLEGLSPEEWATPTRCGDWRVRDVAAHLTVAARYSYAAVIREFVRARGNVDRMIHDSAVREAALPVEETVANLRSIIGSRRLAPGTTPREPLLDVLVHGQDIALALGRDRVMPAIAARDAAERVWAMRFPPRPWPLPRARLVATDVEWARGEGEEISGPISALLLLLTGRTAAAGPHLVRGCAGGGSSGQCWLGGEPSAAETTGALGDGSG</sequence>
<accession>A0AB39P673</accession>
<protein>
    <submittedName>
        <fullName evidence="2">Maleylpyruvate isomerase family mycothiol-dependent enzyme</fullName>
    </submittedName>
</protein>